<reference evidence="1 2" key="1">
    <citation type="submission" date="2020-08" db="EMBL/GenBank/DDBJ databases">
        <title>Genomic Encyclopedia of Type Strains, Phase IV (KMG-IV): sequencing the most valuable type-strain genomes for metagenomic binning, comparative biology and taxonomic classification.</title>
        <authorList>
            <person name="Goeker M."/>
        </authorList>
    </citation>
    <scope>NUCLEOTIDE SEQUENCE [LARGE SCALE GENOMIC DNA]</scope>
    <source>
        <strain evidence="1 2">DSM 103733</strain>
    </source>
</reference>
<sequence length="45" mass="5123">MAPGDKTVWVRRRSEQVCATKCLKNGFNFTNANAVFGLVTQYFRP</sequence>
<dbReference type="AlphaFoldDB" id="A0A841JRG8"/>
<accession>A0A841JRG8</accession>
<gene>
    <name evidence="1" type="ORF">HNQ77_001699</name>
</gene>
<dbReference type="EMBL" id="JACHEK010000003">
    <property type="protein sequence ID" value="MBB6143750.1"/>
    <property type="molecule type" value="Genomic_DNA"/>
</dbReference>
<name>A0A841JRG8_9BACT</name>
<keyword evidence="2" id="KW-1185">Reference proteome</keyword>
<organism evidence="1 2">
    <name type="scientific">Silvibacterium bohemicum</name>
    <dbReference type="NCBI Taxonomy" id="1577686"/>
    <lineage>
        <taxon>Bacteria</taxon>
        <taxon>Pseudomonadati</taxon>
        <taxon>Acidobacteriota</taxon>
        <taxon>Terriglobia</taxon>
        <taxon>Terriglobales</taxon>
        <taxon>Acidobacteriaceae</taxon>
        <taxon>Silvibacterium</taxon>
    </lineage>
</organism>
<comment type="caution">
    <text evidence="1">The sequence shown here is derived from an EMBL/GenBank/DDBJ whole genome shotgun (WGS) entry which is preliminary data.</text>
</comment>
<protein>
    <submittedName>
        <fullName evidence="1">Uncharacterized protein</fullName>
    </submittedName>
</protein>
<proteinExistence type="predicted"/>
<evidence type="ECO:0000313" key="2">
    <source>
        <dbReference type="Proteomes" id="UP000538666"/>
    </source>
</evidence>
<evidence type="ECO:0000313" key="1">
    <source>
        <dbReference type="EMBL" id="MBB6143750.1"/>
    </source>
</evidence>
<dbReference type="Proteomes" id="UP000538666">
    <property type="component" value="Unassembled WGS sequence"/>
</dbReference>